<accession>A0AA88YPF8</accession>
<dbReference type="CDD" id="cd22343">
    <property type="entry name" value="PDDEXK_lambda_exonuclease-like"/>
    <property type="match status" value="1"/>
</dbReference>
<dbReference type="Gene3D" id="3.90.320.10">
    <property type="match status" value="1"/>
</dbReference>
<comment type="caution">
    <text evidence="2">The sequence shown here is derived from an EMBL/GenBank/DDBJ whole genome shotgun (WGS) entry which is preliminary data.</text>
</comment>
<dbReference type="AlphaFoldDB" id="A0AA88YPF8"/>
<dbReference type="EMBL" id="VSWD01000004">
    <property type="protein sequence ID" value="KAK3105393.1"/>
    <property type="molecule type" value="Genomic_DNA"/>
</dbReference>
<keyword evidence="3" id="KW-1185">Reference proteome</keyword>
<evidence type="ECO:0000313" key="3">
    <source>
        <dbReference type="Proteomes" id="UP001186944"/>
    </source>
</evidence>
<organism evidence="2 3">
    <name type="scientific">Pinctada imbricata</name>
    <name type="common">Atlantic pearl-oyster</name>
    <name type="synonym">Pinctada martensii</name>
    <dbReference type="NCBI Taxonomy" id="66713"/>
    <lineage>
        <taxon>Eukaryota</taxon>
        <taxon>Metazoa</taxon>
        <taxon>Spiralia</taxon>
        <taxon>Lophotrochozoa</taxon>
        <taxon>Mollusca</taxon>
        <taxon>Bivalvia</taxon>
        <taxon>Autobranchia</taxon>
        <taxon>Pteriomorphia</taxon>
        <taxon>Pterioida</taxon>
        <taxon>Pterioidea</taxon>
        <taxon>Pteriidae</taxon>
        <taxon>Pinctada</taxon>
    </lineage>
</organism>
<dbReference type="SUPFAM" id="SSF52980">
    <property type="entry name" value="Restriction endonuclease-like"/>
    <property type="match status" value="1"/>
</dbReference>
<gene>
    <name evidence="2" type="ORF">FSP39_024182</name>
</gene>
<dbReference type="InterPro" id="IPR011335">
    <property type="entry name" value="Restrct_endonuc-II-like"/>
</dbReference>
<evidence type="ECO:0000313" key="2">
    <source>
        <dbReference type="EMBL" id="KAK3105393.1"/>
    </source>
</evidence>
<dbReference type="InterPro" id="IPR051703">
    <property type="entry name" value="NF-kappa-B_Signaling_Reg"/>
</dbReference>
<feature type="domain" description="YqaJ viral recombinase" evidence="1">
    <location>
        <begin position="108"/>
        <end position="206"/>
    </location>
</feature>
<name>A0AA88YPF8_PINIB</name>
<reference evidence="2" key="1">
    <citation type="submission" date="2019-08" db="EMBL/GenBank/DDBJ databases">
        <title>The improved chromosome-level genome for the pearl oyster Pinctada fucata martensii using PacBio sequencing and Hi-C.</title>
        <authorList>
            <person name="Zheng Z."/>
        </authorList>
    </citation>
    <scope>NUCLEOTIDE SEQUENCE</scope>
    <source>
        <strain evidence="2">ZZ-2019</strain>
        <tissue evidence="2">Adductor muscle</tissue>
    </source>
</reference>
<dbReference type="PANTHER" id="PTHR46609">
    <property type="entry name" value="EXONUCLEASE, PHAGE-TYPE/RECB, C-TERMINAL DOMAIN-CONTAINING PROTEIN"/>
    <property type="match status" value="1"/>
</dbReference>
<dbReference type="InterPro" id="IPR019080">
    <property type="entry name" value="YqaJ_viral_recombinase"/>
</dbReference>
<dbReference type="GO" id="GO:0006281">
    <property type="term" value="P:DNA repair"/>
    <property type="evidence" value="ECO:0007669"/>
    <property type="project" value="UniProtKB-ARBA"/>
</dbReference>
<dbReference type="Proteomes" id="UP001186944">
    <property type="component" value="Unassembled WGS sequence"/>
</dbReference>
<sequence length="206" mass="23635">MKADSVRFPGADEFTSIDFDPRPEKYRNHISYVDHFRNVCLNFPGVSKMPIYQIFNPAYMFAVAHDHDYMELTPEDHYLKTANVTHICDAEIKRIETMTRGQNSNVAWRDERSKRLTSSMFGRISKCTDRTDKGKLAKSLTLISEFKTPATEHGHKYEPIAINRYMQDTKTDVKESGLVVCSQYPYLAASPDGVINDNELIEVKCP</sequence>
<dbReference type="InterPro" id="IPR011604">
    <property type="entry name" value="PDDEXK-like_dom_sf"/>
</dbReference>
<proteinExistence type="predicted"/>
<dbReference type="PANTHER" id="PTHR46609:SF8">
    <property type="entry name" value="YQAJ VIRAL RECOMBINASE DOMAIN-CONTAINING PROTEIN"/>
    <property type="match status" value="1"/>
</dbReference>
<dbReference type="Pfam" id="PF09588">
    <property type="entry name" value="YqaJ"/>
    <property type="match status" value="1"/>
</dbReference>
<protein>
    <recommendedName>
        <fullName evidence="1">YqaJ viral recombinase domain-containing protein</fullName>
    </recommendedName>
</protein>
<evidence type="ECO:0000259" key="1">
    <source>
        <dbReference type="Pfam" id="PF09588"/>
    </source>
</evidence>